<dbReference type="GO" id="GO:0008237">
    <property type="term" value="F:metallopeptidase activity"/>
    <property type="evidence" value="ECO:0007669"/>
    <property type="project" value="InterPro"/>
</dbReference>
<evidence type="ECO:0000313" key="1">
    <source>
        <dbReference type="EMBL" id="KAK8787513.1"/>
    </source>
</evidence>
<dbReference type="Proteomes" id="UP001321473">
    <property type="component" value="Unassembled WGS sequence"/>
</dbReference>
<accession>A0AAQ4FL54</accession>
<name>A0AAQ4FL54_AMBAM</name>
<protein>
    <submittedName>
        <fullName evidence="1">Uncharacterized protein</fullName>
    </submittedName>
</protein>
<sequence length="261" mass="28742">MAAGNNTQEFEAAVGNMSLLLPADLVIRDVAVPSLSAHGFVRNHFRALSFEFDVREAKRRRGMPLVRDDVLAGARDDMWFMNETTLYVPAPAFALLSSNTTDSLLADAPVIAIRMAALMYYQTAYHTPWSKETAKAIASHSKCMQTSMSARYLYGAQGVMASTIGLHIAAAVVGAFSTYSSAVQVTPDWLDLKPAWSLYRMSKAQFFYTRYAYFRCGANAYSRSVVNEPLMLSPDFIRAFHCRTNPSAPSSIACANVTQDS</sequence>
<gene>
    <name evidence="1" type="ORF">V5799_022713</name>
</gene>
<proteinExistence type="predicted"/>
<dbReference type="EMBL" id="JARKHS020001746">
    <property type="protein sequence ID" value="KAK8787513.1"/>
    <property type="molecule type" value="Genomic_DNA"/>
</dbReference>
<organism evidence="1 2">
    <name type="scientific">Amblyomma americanum</name>
    <name type="common">Lone star tick</name>
    <dbReference type="NCBI Taxonomy" id="6943"/>
    <lineage>
        <taxon>Eukaryota</taxon>
        <taxon>Metazoa</taxon>
        <taxon>Ecdysozoa</taxon>
        <taxon>Arthropoda</taxon>
        <taxon>Chelicerata</taxon>
        <taxon>Arachnida</taxon>
        <taxon>Acari</taxon>
        <taxon>Parasitiformes</taxon>
        <taxon>Ixodida</taxon>
        <taxon>Ixodoidea</taxon>
        <taxon>Ixodidae</taxon>
        <taxon>Amblyomminae</taxon>
        <taxon>Amblyomma</taxon>
    </lineage>
</organism>
<keyword evidence="2" id="KW-1185">Reference proteome</keyword>
<dbReference type="InterPro" id="IPR024079">
    <property type="entry name" value="MetalloPept_cat_dom_sf"/>
</dbReference>
<reference evidence="1 2" key="1">
    <citation type="journal article" date="2023" name="Arcadia Sci">
        <title>De novo assembly of a long-read Amblyomma americanum tick genome.</title>
        <authorList>
            <person name="Chou S."/>
            <person name="Poskanzer K.E."/>
            <person name="Rollins M."/>
            <person name="Thuy-Boun P.S."/>
        </authorList>
    </citation>
    <scope>NUCLEOTIDE SEQUENCE [LARGE SCALE GENOMIC DNA]</scope>
    <source>
        <strain evidence="1">F_SG_1</strain>
        <tissue evidence="1">Salivary glands</tissue>
    </source>
</reference>
<dbReference type="SUPFAM" id="SSF55486">
    <property type="entry name" value="Metalloproteases ('zincins'), catalytic domain"/>
    <property type="match status" value="1"/>
</dbReference>
<evidence type="ECO:0000313" key="2">
    <source>
        <dbReference type="Proteomes" id="UP001321473"/>
    </source>
</evidence>
<dbReference type="AlphaFoldDB" id="A0AAQ4FL54"/>
<dbReference type="Gene3D" id="3.40.390.10">
    <property type="entry name" value="Collagenase (Catalytic Domain)"/>
    <property type="match status" value="1"/>
</dbReference>
<comment type="caution">
    <text evidence="1">The sequence shown here is derived from an EMBL/GenBank/DDBJ whole genome shotgun (WGS) entry which is preliminary data.</text>
</comment>